<protein>
    <recommendedName>
        <fullName evidence="7">Orc1-like AAA ATPase domain-containing protein</fullName>
    </recommendedName>
</protein>
<evidence type="ECO:0008006" key="7">
    <source>
        <dbReference type="Google" id="ProtNLM"/>
    </source>
</evidence>
<dbReference type="AlphaFoldDB" id="A0AAD5YJ71"/>
<keyword evidence="2" id="KW-0812">Transmembrane</keyword>
<evidence type="ECO:0000313" key="5">
    <source>
        <dbReference type="EMBL" id="KAJ3485066.1"/>
    </source>
</evidence>
<dbReference type="Pfam" id="PF13191">
    <property type="entry name" value="AAA_16"/>
    <property type="match status" value="1"/>
</dbReference>
<sequence length="609" mass="69039">MKTAQKANLKGVQGLQVLFLSVTATHSLQVQVSSMPLFRQSLVSVWVSLLVHLTIYMVFPSSISLPKALQWRLNQSSTLHLLRFPNDTFRQRYPLVHARVKLNAVPILSLFMLSSVYLNSQLSYFYHNYQSANNRGPIAVFFGGVAYIYWYKRNVLVKIEKAFEPGYDPALELASHGKARNLTSKSAEDAESDTDGPWTKHLRRKEQDRLDRIIHGLEHGHYYMLLGPKGTGKTTMIFDAMMACQADGVAICDAHPDLEVFRLRLGKALNYEYNEDTQTGLFQRRDPREGGPALDIERAMHKLGKVALNHARRTGKPLVLIINNCQFFKNDDEGRNMLLQLQQHAEAWSASGIVTFVFSSDDFWPFFVMRKSASRMHVLSIYDLNHKEALHANRRMRISSLGSSQVEDPTEDFSSLSSATSSSSSPSPPTPVDEEASIKEVISIVGGRLSYLGKVAKAKDMKEHAEHMLAVEKAWLRSQIGLIEDCDDDVMDEQKWSSCSWLLLREFVKKRQEDEKEMMDLIEAGEKTQDDLDTLPLPKIPYVRTTHIFPHVEIFLAVYACALLLSIFIFIFIFIFISVFAAVTITVTSDMSSVWPYPKPFALLMAMGR</sequence>
<keyword evidence="2" id="KW-0472">Membrane</keyword>
<gene>
    <name evidence="5" type="ORF">NLI96_g5213</name>
</gene>
<dbReference type="PANTHER" id="PTHR36168:SF1">
    <property type="entry name" value="ORC1-LIKE AAA ATPASE DOMAIN-CONTAINING PROTEIN"/>
    <property type="match status" value="1"/>
</dbReference>
<feature type="compositionally biased region" description="Low complexity" evidence="1">
    <location>
        <begin position="414"/>
        <end position="425"/>
    </location>
</feature>
<feature type="domain" description="Orc1-like AAA ATPase" evidence="3">
    <location>
        <begin position="203"/>
        <end position="347"/>
    </location>
</feature>
<reference evidence="5" key="1">
    <citation type="submission" date="2022-07" db="EMBL/GenBank/DDBJ databases">
        <title>Genome Sequence of Physisporinus lineatus.</title>
        <authorList>
            <person name="Buettner E."/>
        </authorList>
    </citation>
    <scope>NUCLEOTIDE SEQUENCE</scope>
    <source>
        <strain evidence="5">VT162</strain>
    </source>
</reference>
<feature type="transmembrane region" description="Helical" evidence="2">
    <location>
        <begin position="132"/>
        <end position="151"/>
    </location>
</feature>
<keyword evidence="6" id="KW-1185">Reference proteome</keyword>
<keyword evidence="2" id="KW-1133">Transmembrane helix</keyword>
<feature type="transmembrane region" description="Helical" evidence="2">
    <location>
        <begin position="554"/>
        <end position="587"/>
    </location>
</feature>
<evidence type="ECO:0000313" key="6">
    <source>
        <dbReference type="Proteomes" id="UP001212997"/>
    </source>
</evidence>
<feature type="region of interest" description="Disordered" evidence="1">
    <location>
        <begin position="182"/>
        <end position="202"/>
    </location>
</feature>
<feature type="region of interest" description="Disordered" evidence="1">
    <location>
        <begin position="401"/>
        <end position="436"/>
    </location>
</feature>
<dbReference type="PANTHER" id="PTHR36168">
    <property type="entry name" value="CHROMOSOME 1, WHOLE GENOME SHOTGUN SEQUENCE"/>
    <property type="match status" value="1"/>
</dbReference>
<dbReference type="SUPFAM" id="SSF52540">
    <property type="entry name" value="P-loop containing nucleoside triphosphate hydrolases"/>
    <property type="match status" value="1"/>
</dbReference>
<evidence type="ECO:0000256" key="2">
    <source>
        <dbReference type="SAM" id="Phobius"/>
    </source>
</evidence>
<proteinExistence type="predicted"/>
<feature type="domain" description="AAA protein C-terminal winged helix" evidence="4">
    <location>
        <begin position="478"/>
        <end position="548"/>
    </location>
</feature>
<evidence type="ECO:0000256" key="1">
    <source>
        <dbReference type="SAM" id="MobiDB-lite"/>
    </source>
</evidence>
<evidence type="ECO:0000259" key="4">
    <source>
        <dbReference type="Pfam" id="PF24913"/>
    </source>
</evidence>
<dbReference type="Gene3D" id="3.40.50.300">
    <property type="entry name" value="P-loop containing nucleotide triphosphate hydrolases"/>
    <property type="match status" value="1"/>
</dbReference>
<dbReference type="InterPro" id="IPR027417">
    <property type="entry name" value="P-loop_NTPase"/>
</dbReference>
<dbReference type="InterPro" id="IPR056808">
    <property type="entry name" value="HTH_AAA"/>
</dbReference>
<feature type="transmembrane region" description="Helical" evidence="2">
    <location>
        <begin position="37"/>
        <end position="59"/>
    </location>
</feature>
<name>A0AAD5YJ71_9APHY</name>
<dbReference type="Proteomes" id="UP001212997">
    <property type="component" value="Unassembled WGS sequence"/>
</dbReference>
<organism evidence="5 6">
    <name type="scientific">Meripilus lineatus</name>
    <dbReference type="NCBI Taxonomy" id="2056292"/>
    <lineage>
        <taxon>Eukaryota</taxon>
        <taxon>Fungi</taxon>
        <taxon>Dikarya</taxon>
        <taxon>Basidiomycota</taxon>
        <taxon>Agaricomycotina</taxon>
        <taxon>Agaricomycetes</taxon>
        <taxon>Polyporales</taxon>
        <taxon>Meripilaceae</taxon>
        <taxon>Meripilus</taxon>
    </lineage>
</organism>
<dbReference type="EMBL" id="JANAWD010000166">
    <property type="protein sequence ID" value="KAJ3485066.1"/>
    <property type="molecule type" value="Genomic_DNA"/>
</dbReference>
<dbReference type="Pfam" id="PF24913">
    <property type="entry name" value="WHD_AAA_fung"/>
    <property type="match status" value="1"/>
</dbReference>
<evidence type="ECO:0000259" key="3">
    <source>
        <dbReference type="Pfam" id="PF13191"/>
    </source>
</evidence>
<comment type="caution">
    <text evidence="5">The sequence shown here is derived from an EMBL/GenBank/DDBJ whole genome shotgun (WGS) entry which is preliminary data.</text>
</comment>
<feature type="transmembrane region" description="Helical" evidence="2">
    <location>
        <begin position="100"/>
        <end position="120"/>
    </location>
</feature>
<accession>A0AAD5YJ71</accession>
<dbReference type="InterPro" id="IPR041664">
    <property type="entry name" value="AAA_16"/>
</dbReference>